<dbReference type="InterPro" id="IPR009057">
    <property type="entry name" value="Homeodomain-like_sf"/>
</dbReference>
<dbReference type="Proteomes" id="UP000001058">
    <property type="component" value="Unassembled WGS sequence"/>
</dbReference>
<feature type="region of interest" description="Disordered" evidence="1">
    <location>
        <begin position="324"/>
        <end position="407"/>
    </location>
</feature>
<feature type="region of interest" description="Disordered" evidence="1">
    <location>
        <begin position="713"/>
        <end position="834"/>
    </location>
</feature>
<feature type="compositionally biased region" description="Gly residues" evidence="1">
    <location>
        <begin position="1006"/>
        <end position="1016"/>
    </location>
</feature>
<proteinExistence type="predicted"/>
<feature type="region of interest" description="Disordered" evidence="1">
    <location>
        <begin position="1265"/>
        <end position="1362"/>
    </location>
</feature>
<feature type="compositionally biased region" description="Polar residues" evidence="1">
    <location>
        <begin position="1028"/>
        <end position="1040"/>
    </location>
</feature>
<feature type="compositionally biased region" description="Basic and acidic residues" evidence="1">
    <location>
        <begin position="1510"/>
        <end position="1525"/>
    </location>
</feature>
<feature type="region of interest" description="Disordered" evidence="1">
    <location>
        <begin position="1119"/>
        <end position="1212"/>
    </location>
</feature>
<feature type="compositionally biased region" description="Basic and acidic residues" evidence="1">
    <location>
        <begin position="1936"/>
        <end position="1951"/>
    </location>
</feature>
<feature type="compositionally biased region" description="Basic and acidic residues" evidence="1">
    <location>
        <begin position="1382"/>
        <end position="1391"/>
    </location>
</feature>
<feature type="compositionally biased region" description="Basic and acidic residues" evidence="1">
    <location>
        <begin position="744"/>
        <end position="756"/>
    </location>
</feature>
<gene>
    <name evidence="2" type="ORF">VOLCADRAFT_93053</name>
</gene>
<sequence>MYLLDHSLHSQRTEWAVGQVGAYVASPENIGETRKVLRTTYRKFLIFRTYKFVAVQEQGQRQSRVRCGRYGVHRCLADDLDKDTAQQAPSGLRACSLHQLHEAAGAAASEDSDRENRAGGVCGHRAQEFVAQQEQPQTREDSVVRSHRAQKLHETASPGRASLEQEGASKPSAQVPVTRSHMRKAAPTDAAAQPNVHLASTLTASATDGDAASARGGPMMKEAKCQPESRAAPAKPAAAAPHCAGGLLSPIAASGPTQTASIPTLAKVTKSARGDADKVKQRPRDPVLRSKIMVLDVAAAAVQAEAGIGADGLDAAVASGRRTRGSVARTNQQPVLDKDRLPATSKARGLGRGVSAKPAQQAAETQPCAGLVRQRVNGASNSGTRTASSGRIPPDVPSGEQVAKRRSARGAAAAAAAGITAAAGVPSAVAAATTPAGLTQAPLQHQQQPAAGPMQALPVVRESQDAQDDDEASRPKKRPRKGPVQAIAHAAAAPQQPATQGKNAATAGRDSGKGPAEPTVQGGPDGAGQPAAGSWAMQALASVATEDRQKLGTGVEERTAKGDAAAPGQRKRVAKAGRRKKAGAAAAPRAAQPGLQTELNSAQQVIPNAVAGAAEKAEAKCLTGPRAALNDGPVEVQQLPVERMMRSLGTHADREEMAAVHASTSGGPAAHVMRQAGSSGERQPVVMEQQLEQQRRMDASVPVAPQVMGNECAGRRKKRKRAPVGPDAAAVKEISQNPVASEPQKNELQHLAREGDGACWGPDVGGITPAEVQHHEPAPASAAAAPEIPVAATSPEGVGTATMPSPAATRNHAAEGPCKSGADLPGSPVSETAEAERILHKLPVSVREVISPAGSVAQSNLPRSQGAEALDKGGALKHPIKAQVFGASLHMGASSWSNAELLRQFANVPMERRPTEDCNGCRVQQQYGTTYAAEMASQNRAAITPGSGRRGVDGGQRAAAAPRQYTRPIPPPPRFDAEPHTSQPGPQLDSADEGDDRNPDGAMHTHGGGRAKGPGGFFVQRGRDYGVQPQNDPHSNQGDSASEALDAPEAAFPPTDALRSKVAQEAGATYMVRRGPMVADRGDRVAFFHGPAAASAGVTTMRNFYDAAIIEQVPCLPGSGQQEQWRQRPTDLQRHQSNTAGEDEYRQGGSGLGTGHALSSDNRPSGLQFSNGGIGDGYGIHTRKDPSVKSGPSAAERQGAVGSDDGAQRQGIPDSLLQAGLPKYPEPQNGYGLAHNARDTAELSCHANAQAGPTAFGLSRDGMDPAIRWCPEGPRPIPQGEPGGPIVHVQSDVHWQRHAPASATRNGSRGCEPQVTDSITDEHRTGPPQPQQSARYRSAASIEQQASHYTRPPRSDQRPPWQTTVAAAAPESRVANVAVEAEELKPNRDSSNDQVDAIDVDDGGPGYQQTDVPPSPPPAPPQQHQQPRMQLCHGQPLDDPYAARHQTGSRQQQEFPACAYYARPAGQPELRQPQSDIGHGTQGDSRRQPGVPTTQRGEQNSFPDPSSLHEPLHELPRQLEPKEQYPWHGSVLESVQEGPGDWRSAAVHPAASQVASVQPHRNQFQEQQPGSSEGVVVPQPGGRPGPPAQQRRPQPQTRQFVVPSLRSNRVNKQHREYQQMEHPATQQQPHRVLNGDGRMAAHDRQPTAAASAPVPASSSEPSAVESIRRALSRADGVQKRNRTRELEITDREEDGWTLEQVQELQTAYFKTDPTHPNFWREVARHVHGKTAGECFIRVYASVRNRDERALMSKVLRRQPAPAAGGTATSRPITLAAARKWSQKAHEQEQLERLAHLRAVDEESQDEATDEDVDQGEGQRTSIGRSRKPPGGGQRWLRQFALPDNPTEIRSILDDLDQKRHADRFITSFLHKQGGWAKWHKAVKEASERRVQVPDASRVHPCAGGDSIRPGQSAKLGQSRDDTLARVIRHMLAEEKMRKQRQEWREEDRAEGLEDEDESVGEPEEPEDLDKEGRELLQYLLEEGLVGPDGLPVL</sequence>
<dbReference type="STRING" id="3068.D8U180"/>
<organism evidence="3">
    <name type="scientific">Volvox carteri f. nagariensis</name>
    <dbReference type="NCBI Taxonomy" id="3068"/>
    <lineage>
        <taxon>Eukaryota</taxon>
        <taxon>Viridiplantae</taxon>
        <taxon>Chlorophyta</taxon>
        <taxon>core chlorophytes</taxon>
        <taxon>Chlorophyceae</taxon>
        <taxon>CS clade</taxon>
        <taxon>Chlamydomonadales</taxon>
        <taxon>Volvocaceae</taxon>
        <taxon>Volvox</taxon>
    </lineage>
</organism>
<evidence type="ECO:0000313" key="2">
    <source>
        <dbReference type="EMBL" id="EFJ46510.1"/>
    </source>
</evidence>
<feature type="region of interest" description="Disordered" evidence="1">
    <location>
        <begin position="550"/>
        <end position="595"/>
    </location>
</feature>
<dbReference type="OrthoDB" id="552191at2759"/>
<accession>D8U180</accession>
<dbReference type="KEGG" id="vcn:VOLCADRAFT_93053"/>
<feature type="compositionally biased region" description="Low complexity" evidence="1">
    <location>
        <begin position="1648"/>
        <end position="1665"/>
    </location>
</feature>
<dbReference type="EMBL" id="GL378350">
    <property type="protein sequence ID" value="EFJ46510.1"/>
    <property type="molecule type" value="Genomic_DNA"/>
</dbReference>
<feature type="region of interest" description="Disordered" evidence="1">
    <location>
        <begin position="1800"/>
        <end position="1834"/>
    </location>
</feature>
<feature type="compositionally biased region" description="Low complexity" evidence="1">
    <location>
        <begin position="778"/>
        <end position="792"/>
    </location>
</feature>
<evidence type="ECO:0008006" key="4">
    <source>
        <dbReference type="Google" id="ProtNLM"/>
    </source>
</evidence>
<feature type="region of interest" description="Disordered" evidence="1">
    <location>
        <begin position="460"/>
        <end position="532"/>
    </location>
</feature>
<evidence type="ECO:0000313" key="3">
    <source>
        <dbReference type="Proteomes" id="UP000001058"/>
    </source>
</evidence>
<protein>
    <recommendedName>
        <fullName evidence="4">Myb-like domain-containing protein</fullName>
    </recommendedName>
</protein>
<feature type="compositionally biased region" description="Low complexity" evidence="1">
    <location>
        <begin position="583"/>
        <end position="594"/>
    </location>
</feature>
<dbReference type="GeneID" id="9628695"/>
<feature type="region of interest" description="Disordered" evidence="1">
    <location>
        <begin position="1888"/>
        <end position="1919"/>
    </location>
</feature>
<feature type="compositionally biased region" description="Acidic residues" evidence="1">
    <location>
        <begin position="1952"/>
        <end position="1969"/>
    </location>
</feature>
<dbReference type="RefSeq" id="XP_002952367.1">
    <property type="nucleotide sequence ID" value="XM_002952321.1"/>
</dbReference>
<name>D8U180_VOLCA</name>
<feature type="compositionally biased region" description="Basic and acidic residues" evidence="1">
    <location>
        <begin position="550"/>
        <end position="561"/>
    </location>
</feature>
<feature type="compositionally biased region" description="Polar residues" evidence="1">
    <location>
        <begin position="1553"/>
        <end position="1571"/>
    </location>
</feature>
<feature type="region of interest" description="Disordered" evidence="1">
    <location>
        <begin position="1936"/>
        <end position="1975"/>
    </location>
</feature>
<keyword evidence="3" id="KW-1185">Reference proteome</keyword>
<feature type="region of interest" description="Disordered" evidence="1">
    <location>
        <begin position="1381"/>
        <end position="1608"/>
    </location>
</feature>
<feature type="region of interest" description="Disordered" evidence="1">
    <location>
        <begin position="1637"/>
        <end position="1666"/>
    </location>
</feature>
<feature type="compositionally biased region" description="Acidic residues" evidence="1">
    <location>
        <begin position="1801"/>
        <end position="1814"/>
    </location>
</feature>
<reference evidence="2 3" key="1">
    <citation type="journal article" date="2010" name="Science">
        <title>Genomic analysis of organismal complexity in the multicellular green alga Volvox carteri.</title>
        <authorList>
            <person name="Prochnik S.E."/>
            <person name="Umen J."/>
            <person name="Nedelcu A.M."/>
            <person name="Hallmann A."/>
            <person name="Miller S.M."/>
            <person name="Nishii I."/>
            <person name="Ferris P."/>
            <person name="Kuo A."/>
            <person name="Mitros T."/>
            <person name="Fritz-Laylin L.K."/>
            <person name="Hellsten U."/>
            <person name="Chapman J."/>
            <person name="Simakov O."/>
            <person name="Rensing S.A."/>
            <person name="Terry A."/>
            <person name="Pangilinan J."/>
            <person name="Kapitonov V."/>
            <person name="Jurka J."/>
            <person name="Salamov A."/>
            <person name="Shapiro H."/>
            <person name="Schmutz J."/>
            <person name="Grimwood J."/>
            <person name="Lindquist E."/>
            <person name="Lucas S."/>
            <person name="Grigoriev I.V."/>
            <person name="Schmitt R."/>
            <person name="Kirk D."/>
            <person name="Rokhsar D.S."/>
        </authorList>
    </citation>
    <scope>NUCLEOTIDE SEQUENCE [LARGE SCALE GENOMIC DNA]</scope>
    <source>
        <strain evidence="3">f. Nagariensis / Eve</strain>
    </source>
</reference>
<feature type="compositionally biased region" description="Basic and acidic residues" evidence="1">
    <location>
        <begin position="1125"/>
        <end position="1134"/>
    </location>
</feature>
<feature type="compositionally biased region" description="Low complexity" evidence="1">
    <location>
        <begin position="483"/>
        <end position="498"/>
    </location>
</feature>
<feature type="region of interest" description="Disordered" evidence="1">
    <location>
        <begin position="943"/>
        <end position="1044"/>
    </location>
</feature>
<feature type="compositionally biased region" description="Polar residues" evidence="1">
    <location>
        <begin position="377"/>
        <end position="389"/>
    </location>
</feature>
<feature type="region of interest" description="Disordered" evidence="1">
    <location>
        <begin position="128"/>
        <end position="195"/>
    </location>
</feature>
<dbReference type="InParanoid" id="D8U180"/>
<feature type="compositionally biased region" description="Polar residues" evidence="1">
    <location>
        <begin position="1491"/>
        <end position="1504"/>
    </location>
</feature>
<feature type="compositionally biased region" description="Polar residues" evidence="1">
    <location>
        <begin position="1157"/>
        <end position="1171"/>
    </location>
</feature>
<dbReference type="SUPFAM" id="SSF46689">
    <property type="entry name" value="Homeodomain-like"/>
    <property type="match status" value="1"/>
</dbReference>
<feature type="compositionally biased region" description="Basic residues" evidence="1">
    <location>
        <begin position="569"/>
        <end position="582"/>
    </location>
</feature>
<feature type="compositionally biased region" description="Low complexity" evidence="1">
    <location>
        <begin position="1588"/>
        <end position="1603"/>
    </location>
</feature>
<evidence type="ECO:0000256" key="1">
    <source>
        <dbReference type="SAM" id="MobiDB-lite"/>
    </source>
</evidence>
<feature type="compositionally biased region" description="Polar residues" evidence="1">
    <location>
        <begin position="1331"/>
        <end position="1348"/>
    </location>
</feature>
<dbReference type="Gene3D" id="1.10.10.60">
    <property type="entry name" value="Homeodomain-like"/>
    <property type="match status" value="1"/>
</dbReference>